<keyword evidence="1" id="KW-0175">Coiled coil</keyword>
<dbReference type="EMBL" id="DXAW01000117">
    <property type="protein sequence ID" value="HIZ86206.1"/>
    <property type="molecule type" value="Genomic_DNA"/>
</dbReference>
<proteinExistence type="predicted"/>
<dbReference type="PANTHER" id="PTHR39082:SF1">
    <property type="entry name" value="SCAVENGER RECEPTOR CLASS A MEMBER 3"/>
    <property type="match status" value="1"/>
</dbReference>
<dbReference type="Pfam" id="PF02591">
    <property type="entry name" value="Zn_ribbon_9"/>
    <property type="match status" value="1"/>
</dbReference>
<evidence type="ECO:0000313" key="4">
    <source>
        <dbReference type="EMBL" id="HIZ86206.1"/>
    </source>
</evidence>
<dbReference type="InterPro" id="IPR052376">
    <property type="entry name" value="Oxidative_Scav/Glycosyltrans"/>
</dbReference>
<evidence type="ECO:0000256" key="2">
    <source>
        <dbReference type="SAM" id="MobiDB-lite"/>
    </source>
</evidence>
<dbReference type="Gene3D" id="1.10.287.1490">
    <property type="match status" value="1"/>
</dbReference>
<dbReference type="PANTHER" id="PTHR39082">
    <property type="entry name" value="PHOSPHOLIPASE C-BETA-2-RELATED"/>
    <property type="match status" value="1"/>
</dbReference>
<evidence type="ECO:0000256" key="1">
    <source>
        <dbReference type="SAM" id="Coils"/>
    </source>
</evidence>
<feature type="coiled-coil region" evidence="1">
    <location>
        <begin position="58"/>
        <end position="120"/>
    </location>
</feature>
<gene>
    <name evidence="4" type="ORF">IAC04_06920</name>
</gene>
<evidence type="ECO:0000313" key="5">
    <source>
        <dbReference type="Proteomes" id="UP000824115"/>
    </source>
</evidence>
<sequence>MATTKQKNVIDTPIDRRETFVSLSKSISDSDAGMEHKLHTLYMIQQKDSKIDEIHMLLGELPDEIRDLEDEIAGLKTRVGKLREEITDAEKFVAQKKIEAENSKAAIAKYQEQQANVKNNREYVSISRELEYQQLELELADKRINEKRAAVDGLKASIAATQNAISQKEADLEEKKKESDSITEETAKEEERLTREIAELKASIDARTLAAYEKVRANARNGLAVVTVKRDACGGCFNKIPPQKQLDIAMNKKIIVCEYCGRILVSPDFEEDKESKTRE</sequence>
<reference evidence="4" key="2">
    <citation type="submission" date="2021-04" db="EMBL/GenBank/DDBJ databases">
        <authorList>
            <person name="Gilroy R."/>
        </authorList>
    </citation>
    <scope>NUCLEOTIDE SEQUENCE</scope>
    <source>
        <strain evidence="4">Gambia16-554</strain>
    </source>
</reference>
<name>A0A9D2GRA4_9BACT</name>
<dbReference type="InterPro" id="IPR003743">
    <property type="entry name" value="Zf-RING_7"/>
</dbReference>
<dbReference type="Proteomes" id="UP000824115">
    <property type="component" value="Unassembled WGS sequence"/>
</dbReference>
<feature type="domain" description="C4-type zinc ribbon" evidence="3">
    <location>
        <begin position="232"/>
        <end position="264"/>
    </location>
</feature>
<comment type="caution">
    <text evidence="4">The sequence shown here is derived from an EMBL/GenBank/DDBJ whole genome shotgun (WGS) entry which is preliminary data.</text>
</comment>
<feature type="region of interest" description="Disordered" evidence="2">
    <location>
        <begin position="169"/>
        <end position="189"/>
    </location>
</feature>
<evidence type="ECO:0000259" key="3">
    <source>
        <dbReference type="Pfam" id="PF02591"/>
    </source>
</evidence>
<accession>A0A9D2GRA4</accession>
<organism evidence="4 5">
    <name type="scientific">Candidatus Coprenecus stercoravium</name>
    <dbReference type="NCBI Taxonomy" id="2840735"/>
    <lineage>
        <taxon>Bacteria</taxon>
        <taxon>Pseudomonadati</taxon>
        <taxon>Bacteroidota</taxon>
        <taxon>Bacteroidia</taxon>
        <taxon>Bacteroidales</taxon>
        <taxon>Rikenellaceae</taxon>
        <taxon>Rikenellaceae incertae sedis</taxon>
        <taxon>Candidatus Coprenecus</taxon>
    </lineage>
</organism>
<protein>
    <recommendedName>
        <fullName evidence="3">C4-type zinc ribbon domain-containing protein</fullName>
    </recommendedName>
</protein>
<reference evidence="4" key="1">
    <citation type="journal article" date="2021" name="PeerJ">
        <title>Extensive microbial diversity within the chicken gut microbiome revealed by metagenomics and culture.</title>
        <authorList>
            <person name="Gilroy R."/>
            <person name="Ravi A."/>
            <person name="Getino M."/>
            <person name="Pursley I."/>
            <person name="Horton D.L."/>
            <person name="Alikhan N.F."/>
            <person name="Baker D."/>
            <person name="Gharbi K."/>
            <person name="Hall N."/>
            <person name="Watson M."/>
            <person name="Adriaenssens E.M."/>
            <person name="Foster-Nyarko E."/>
            <person name="Jarju S."/>
            <person name="Secka A."/>
            <person name="Antonio M."/>
            <person name="Oren A."/>
            <person name="Chaudhuri R.R."/>
            <person name="La Ragione R."/>
            <person name="Hildebrand F."/>
            <person name="Pallen M.J."/>
        </authorList>
    </citation>
    <scope>NUCLEOTIDE SEQUENCE</scope>
    <source>
        <strain evidence="4">Gambia16-554</strain>
    </source>
</reference>
<dbReference type="AlphaFoldDB" id="A0A9D2GRA4"/>